<evidence type="ECO:0000313" key="5">
    <source>
        <dbReference type="EMBL" id="BAU23338.1"/>
    </source>
</evidence>
<dbReference type="GO" id="GO:0008270">
    <property type="term" value="F:zinc ion binding"/>
    <property type="evidence" value="ECO:0007669"/>
    <property type="project" value="UniProtKB-UniRule"/>
</dbReference>
<dbReference type="STRING" id="1653476.THC_0954"/>
<dbReference type="GO" id="GO:0016151">
    <property type="term" value="F:nickel cation binding"/>
    <property type="evidence" value="ECO:0007669"/>
    <property type="project" value="UniProtKB-UniRule"/>
</dbReference>
<reference evidence="5 6" key="1">
    <citation type="journal article" date="2016" name="Int. J. Syst. Evol. Microbiol.">
        <title>Caldimicrobium thiodismutans sp. nov., a sulfur-disproportionating bacterium isolated from a hot spring, and emended description of the genus Caldimicrobium.</title>
        <authorList>
            <person name="Kojima H."/>
            <person name="Umezawa K."/>
            <person name="Fukui M."/>
        </authorList>
    </citation>
    <scope>NUCLEOTIDE SEQUENCE [LARGE SCALE GENOMIC DNA]</scope>
    <source>
        <strain evidence="5 6">TF1</strain>
    </source>
</reference>
<keyword evidence="6" id="KW-1185">Reference proteome</keyword>
<dbReference type="Proteomes" id="UP000068196">
    <property type="component" value="Chromosome"/>
</dbReference>
<comment type="similarity">
    <text evidence="4">Belongs to the HypA/HybF family.</text>
</comment>
<feature type="binding site" evidence="4">
    <location>
        <position position="92"/>
    </location>
    <ligand>
        <name>Zn(2+)</name>
        <dbReference type="ChEBI" id="CHEBI:29105"/>
    </ligand>
</feature>
<feature type="binding site" evidence="4">
    <location>
        <position position="89"/>
    </location>
    <ligand>
        <name>Zn(2+)</name>
        <dbReference type="ChEBI" id="CHEBI:29105"/>
    </ligand>
</feature>
<dbReference type="PIRSF" id="PIRSF004761">
    <property type="entry name" value="Hydrgn_mat_HypA"/>
    <property type="match status" value="1"/>
</dbReference>
<dbReference type="RefSeq" id="WP_068514086.1">
    <property type="nucleotide sequence ID" value="NZ_AP014945.1"/>
</dbReference>
<dbReference type="AlphaFoldDB" id="A0A0U4W2N5"/>
<dbReference type="Pfam" id="PF01155">
    <property type="entry name" value="HypA"/>
    <property type="match status" value="1"/>
</dbReference>
<evidence type="ECO:0000256" key="3">
    <source>
        <dbReference type="ARBA" id="ARBA00022833"/>
    </source>
</evidence>
<dbReference type="EMBL" id="AP014945">
    <property type="protein sequence ID" value="BAU23338.1"/>
    <property type="molecule type" value="Genomic_DNA"/>
</dbReference>
<keyword evidence="1 4" id="KW-0533">Nickel</keyword>
<keyword evidence="2 4" id="KW-0479">Metal-binding</keyword>
<dbReference type="PANTHER" id="PTHR34535">
    <property type="entry name" value="HYDROGENASE MATURATION FACTOR HYPA"/>
    <property type="match status" value="1"/>
</dbReference>
<dbReference type="InterPro" id="IPR000688">
    <property type="entry name" value="HypA/HybF"/>
</dbReference>
<protein>
    <recommendedName>
        <fullName evidence="4">Hydrogenase maturation factor HypA</fullName>
    </recommendedName>
</protein>
<name>A0A0U4W2N5_9BACT</name>
<evidence type="ECO:0000256" key="2">
    <source>
        <dbReference type="ARBA" id="ARBA00022723"/>
    </source>
</evidence>
<accession>A0A0U4W2N5</accession>
<dbReference type="Gene3D" id="3.30.2320.80">
    <property type="match status" value="1"/>
</dbReference>
<dbReference type="OrthoDB" id="9800361at2"/>
<feature type="binding site" evidence="4">
    <location>
        <position position="73"/>
    </location>
    <ligand>
        <name>Zn(2+)</name>
        <dbReference type="ChEBI" id="CHEBI:29105"/>
    </ligand>
</feature>
<dbReference type="KEGG" id="cthi:THC_0954"/>
<comment type="function">
    <text evidence="4">Involved in the maturation of [NiFe] hydrogenases. Required for nickel insertion into the metal center of the hydrogenase.</text>
</comment>
<evidence type="ECO:0000256" key="4">
    <source>
        <dbReference type="HAMAP-Rule" id="MF_00213"/>
    </source>
</evidence>
<evidence type="ECO:0000256" key="1">
    <source>
        <dbReference type="ARBA" id="ARBA00022596"/>
    </source>
</evidence>
<evidence type="ECO:0000313" key="6">
    <source>
        <dbReference type="Proteomes" id="UP000068196"/>
    </source>
</evidence>
<sequence length="120" mass="13696">MHEYSLFLSLLKIIEDQLKPFKNPRVSKAVLLIGEFSGIDLEYLKEVIKNFKRGTPLDRAEIIFEEEPLKVRCFSCGREGEPQENKALCPFCGSFEVKIIGGLDLILKTLEIEDEEGFSN</sequence>
<dbReference type="GO" id="GO:0051604">
    <property type="term" value="P:protein maturation"/>
    <property type="evidence" value="ECO:0007669"/>
    <property type="project" value="InterPro"/>
</dbReference>
<feature type="binding site" evidence="4">
    <location>
        <position position="2"/>
    </location>
    <ligand>
        <name>Ni(2+)</name>
        <dbReference type="ChEBI" id="CHEBI:49786"/>
    </ligand>
</feature>
<proteinExistence type="inferred from homology"/>
<keyword evidence="3 4" id="KW-0862">Zinc</keyword>
<dbReference type="HAMAP" id="MF_00213">
    <property type="entry name" value="HypA_HybF"/>
    <property type="match status" value="1"/>
</dbReference>
<feature type="binding site" evidence="4">
    <location>
        <position position="76"/>
    </location>
    <ligand>
        <name>Zn(2+)</name>
        <dbReference type="ChEBI" id="CHEBI:29105"/>
    </ligand>
</feature>
<organism evidence="5 6">
    <name type="scientific">Caldimicrobium thiodismutans</name>
    <dbReference type="NCBI Taxonomy" id="1653476"/>
    <lineage>
        <taxon>Bacteria</taxon>
        <taxon>Pseudomonadati</taxon>
        <taxon>Thermodesulfobacteriota</taxon>
        <taxon>Thermodesulfobacteria</taxon>
        <taxon>Thermodesulfobacteriales</taxon>
        <taxon>Thermodesulfobacteriaceae</taxon>
        <taxon>Caldimicrobium</taxon>
    </lineage>
</organism>
<gene>
    <name evidence="4" type="primary">hypA</name>
    <name evidence="5" type="ORF">THC_0954</name>
</gene>
<dbReference type="PANTHER" id="PTHR34535:SF3">
    <property type="entry name" value="HYDROGENASE MATURATION FACTOR HYPA"/>
    <property type="match status" value="1"/>
</dbReference>
<reference evidence="6" key="2">
    <citation type="journal article" date="2016" name="Int. J. Syst. Evol. Microbiol.">
        <title>Caldimicrobium thiodismutans sp. nov., a sulfur-disproportionating bacterium isolated from a hot spring.</title>
        <authorList>
            <person name="Kojima H."/>
            <person name="Umezawa K."/>
            <person name="Fukui M."/>
        </authorList>
    </citation>
    <scope>NUCLEOTIDE SEQUENCE [LARGE SCALE GENOMIC DNA]</scope>
    <source>
        <strain evidence="6">TF1</strain>
    </source>
</reference>